<name>A0AAV7N0S1_PLEWA</name>
<sequence>MGWVHAECSAGAVKGRGLGGGGDLSGRKVGQSIDMSRGIVESEKGEVYGKHSLEREEGPALALVAALLE</sequence>
<dbReference type="EMBL" id="JANPWB010000013">
    <property type="protein sequence ID" value="KAJ1108894.1"/>
    <property type="molecule type" value="Genomic_DNA"/>
</dbReference>
<organism evidence="1 2">
    <name type="scientific">Pleurodeles waltl</name>
    <name type="common">Iberian ribbed newt</name>
    <dbReference type="NCBI Taxonomy" id="8319"/>
    <lineage>
        <taxon>Eukaryota</taxon>
        <taxon>Metazoa</taxon>
        <taxon>Chordata</taxon>
        <taxon>Craniata</taxon>
        <taxon>Vertebrata</taxon>
        <taxon>Euteleostomi</taxon>
        <taxon>Amphibia</taxon>
        <taxon>Batrachia</taxon>
        <taxon>Caudata</taxon>
        <taxon>Salamandroidea</taxon>
        <taxon>Salamandridae</taxon>
        <taxon>Pleurodelinae</taxon>
        <taxon>Pleurodeles</taxon>
    </lineage>
</organism>
<gene>
    <name evidence="1" type="ORF">NDU88_006264</name>
</gene>
<comment type="caution">
    <text evidence="1">The sequence shown here is derived from an EMBL/GenBank/DDBJ whole genome shotgun (WGS) entry which is preliminary data.</text>
</comment>
<reference evidence="1" key="1">
    <citation type="journal article" date="2022" name="bioRxiv">
        <title>Sequencing and chromosome-scale assembly of the giantPleurodeles waltlgenome.</title>
        <authorList>
            <person name="Brown T."/>
            <person name="Elewa A."/>
            <person name="Iarovenko S."/>
            <person name="Subramanian E."/>
            <person name="Araus A.J."/>
            <person name="Petzold A."/>
            <person name="Susuki M."/>
            <person name="Suzuki K.-i.T."/>
            <person name="Hayashi T."/>
            <person name="Toyoda A."/>
            <person name="Oliveira C."/>
            <person name="Osipova E."/>
            <person name="Leigh N.D."/>
            <person name="Simon A."/>
            <person name="Yun M.H."/>
        </authorList>
    </citation>
    <scope>NUCLEOTIDE SEQUENCE</scope>
    <source>
        <strain evidence="1">20211129_DDA</strain>
        <tissue evidence="1">Liver</tissue>
    </source>
</reference>
<accession>A0AAV7N0S1</accession>
<proteinExistence type="predicted"/>
<keyword evidence="2" id="KW-1185">Reference proteome</keyword>
<dbReference type="AlphaFoldDB" id="A0AAV7N0S1"/>
<dbReference type="Proteomes" id="UP001066276">
    <property type="component" value="Chromosome 9"/>
</dbReference>
<evidence type="ECO:0000313" key="2">
    <source>
        <dbReference type="Proteomes" id="UP001066276"/>
    </source>
</evidence>
<evidence type="ECO:0000313" key="1">
    <source>
        <dbReference type="EMBL" id="KAJ1108894.1"/>
    </source>
</evidence>
<protein>
    <submittedName>
        <fullName evidence="1">Uncharacterized protein</fullName>
    </submittedName>
</protein>